<dbReference type="Gene3D" id="1.10.287.1080">
    <property type="entry name" value="MazG-like"/>
    <property type="match status" value="2"/>
</dbReference>
<feature type="domain" description="NTP pyrophosphohydrolase MazG-like" evidence="1">
    <location>
        <begin position="34"/>
        <end position="116"/>
    </location>
</feature>
<dbReference type="NCBIfam" id="TIGR00444">
    <property type="entry name" value="mazG"/>
    <property type="match status" value="1"/>
</dbReference>
<name>A0ABT9NJ43_9ACTN</name>
<dbReference type="RefSeq" id="WP_246360093.1">
    <property type="nucleotide sequence ID" value="NZ_CCXJ01000068.1"/>
</dbReference>
<sequence length="247" mass="27193">MTARDQNEPRTSGLLELVAVMDRLRRECPWDREQTHRSLVRYLLEESHEVIEAIEGLDQPGEPDGATHLREELGDLLLQVYFHARLAQERAEDPFDIDDVARGIVEKMVRRHPHVFGDTQAADAAEVRTNWETIKAAEKQRDSVLDGIAPTLPGLSLADKVLARAERAGITPAPASLPYVSALEGAASERSRRGVTGEGDAETVVGEELLAAVVRARELGVDPELALRSAVRRFSAEVRAQESAAPR</sequence>
<organism evidence="2 3">
    <name type="scientific">Nocardioides massiliensis</name>
    <dbReference type="NCBI Taxonomy" id="1325935"/>
    <lineage>
        <taxon>Bacteria</taxon>
        <taxon>Bacillati</taxon>
        <taxon>Actinomycetota</taxon>
        <taxon>Actinomycetes</taxon>
        <taxon>Propionibacteriales</taxon>
        <taxon>Nocardioidaceae</taxon>
        <taxon>Nocardioides</taxon>
    </lineage>
</organism>
<accession>A0ABT9NJ43</accession>
<keyword evidence="2" id="KW-0378">Hydrolase</keyword>
<keyword evidence="3" id="KW-1185">Reference proteome</keyword>
<protein>
    <submittedName>
        <fullName evidence="2">XTP/dITP diphosphohydrolase</fullName>
        <ecNumber evidence="2">3.6.1.66</ecNumber>
    </submittedName>
</protein>
<dbReference type="InterPro" id="IPR011551">
    <property type="entry name" value="NTP_PyrPHydrolase_MazG"/>
</dbReference>
<dbReference type="InterPro" id="IPR048015">
    <property type="entry name" value="NTP-PPase_MazG-like_N"/>
</dbReference>
<dbReference type="Proteomes" id="UP001240447">
    <property type="component" value="Unassembled WGS sequence"/>
</dbReference>
<evidence type="ECO:0000313" key="2">
    <source>
        <dbReference type="EMBL" id="MDP9820247.1"/>
    </source>
</evidence>
<gene>
    <name evidence="2" type="ORF">J2S59_000056</name>
</gene>
<dbReference type="EMBL" id="JAUSQM010000001">
    <property type="protein sequence ID" value="MDP9820247.1"/>
    <property type="molecule type" value="Genomic_DNA"/>
</dbReference>
<evidence type="ECO:0000313" key="3">
    <source>
        <dbReference type="Proteomes" id="UP001240447"/>
    </source>
</evidence>
<dbReference type="CDD" id="cd11528">
    <property type="entry name" value="NTP-PPase_MazG_Nterm"/>
    <property type="match status" value="1"/>
</dbReference>
<dbReference type="EC" id="3.6.1.66" evidence="2"/>
<dbReference type="PANTHER" id="PTHR30522">
    <property type="entry name" value="NUCLEOSIDE TRIPHOSPHATE PYROPHOSPHOHYDROLASE"/>
    <property type="match status" value="1"/>
</dbReference>
<reference evidence="2 3" key="1">
    <citation type="submission" date="2023-07" db="EMBL/GenBank/DDBJ databases">
        <title>Sequencing the genomes of 1000 actinobacteria strains.</title>
        <authorList>
            <person name="Klenk H.-P."/>
        </authorList>
    </citation>
    <scope>NUCLEOTIDE SEQUENCE [LARGE SCALE GENOMIC DNA]</scope>
    <source>
        <strain evidence="2 3">GD13</strain>
    </source>
</reference>
<dbReference type="SUPFAM" id="SSF101386">
    <property type="entry name" value="all-alpha NTP pyrophosphatases"/>
    <property type="match status" value="1"/>
</dbReference>
<proteinExistence type="predicted"/>
<evidence type="ECO:0000259" key="1">
    <source>
        <dbReference type="Pfam" id="PF03819"/>
    </source>
</evidence>
<dbReference type="Pfam" id="PF03819">
    <property type="entry name" value="MazG"/>
    <property type="match status" value="1"/>
</dbReference>
<comment type="caution">
    <text evidence="2">The sequence shown here is derived from an EMBL/GenBank/DDBJ whole genome shotgun (WGS) entry which is preliminary data.</text>
</comment>
<dbReference type="GO" id="GO:0036220">
    <property type="term" value="F:ITP diphosphatase activity"/>
    <property type="evidence" value="ECO:0007669"/>
    <property type="project" value="UniProtKB-EC"/>
</dbReference>
<dbReference type="InterPro" id="IPR004518">
    <property type="entry name" value="MazG-like_dom"/>
</dbReference>
<dbReference type="PANTHER" id="PTHR30522:SF0">
    <property type="entry name" value="NUCLEOSIDE TRIPHOSPHATE PYROPHOSPHOHYDROLASE"/>
    <property type="match status" value="1"/>
</dbReference>